<keyword evidence="2" id="KW-1185">Reference proteome</keyword>
<protein>
    <submittedName>
        <fullName evidence="1">Uncharacterized protein</fullName>
    </submittedName>
</protein>
<sequence length="276" mass="30127">MPVRIESHYDKSPGSKPIQEQSQTFKPGTGSLGILARSGLDTGPPSSTTTAAPFQPLSHPPFFPEGYIMEVVTVCLSTSLAGSLSGNAGGFEPKGKVADMTRSLLKLAVLLFCVQRGESHWLSELLEQRRHSSSPPSEEERREGGEENDNAGSSGFGDRRDIVTSQIPIRFRRSTNKCGLRSVLLRVRDLGLGYDADEIILFKYCSGECPRVRSNHDLTVGNLLLKGSLPDVDTGEVWQSRPCCRPTHHEDLAFLDNGHHWHKVEKLSAAGCTCVG</sequence>
<reference evidence="1" key="1">
    <citation type="submission" date="2021-05" db="EMBL/GenBank/DDBJ databases">
        <authorList>
            <person name="Pan Q."/>
            <person name="Jouanno E."/>
            <person name="Zahm M."/>
            <person name="Klopp C."/>
            <person name="Cabau C."/>
            <person name="Louis A."/>
            <person name="Berthelot C."/>
            <person name="Parey E."/>
            <person name="Roest Crollius H."/>
            <person name="Montfort J."/>
            <person name="Robinson-Rechavi M."/>
            <person name="Bouchez O."/>
            <person name="Lampietro C."/>
            <person name="Lopez Roques C."/>
            <person name="Donnadieu C."/>
            <person name="Postlethwait J."/>
            <person name="Bobe J."/>
            <person name="Dillon D."/>
            <person name="Chandos A."/>
            <person name="von Hippel F."/>
            <person name="Guiguen Y."/>
        </authorList>
    </citation>
    <scope>NUCLEOTIDE SEQUENCE</scope>
    <source>
        <strain evidence="1">YG-Jan2019</strain>
    </source>
</reference>
<evidence type="ECO:0000313" key="1">
    <source>
        <dbReference type="EMBL" id="KAJ8001692.1"/>
    </source>
</evidence>
<gene>
    <name evidence="1" type="ORF">DPEC_G00172090</name>
</gene>
<comment type="caution">
    <text evidence="1">The sequence shown here is derived from an EMBL/GenBank/DDBJ whole genome shotgun (WGS) entry which is preliminary data.</text>
</comment>
<proteinExistence type="predicted"/>
<dbReference type="Proteomes" id="UP001157502">
    <property type="component" value="Chromosome 14"/>
</dbReference>
<organism evidence="1 2">
    <name type="scientific">Dallia pectoralis</name>
    <name type="common">Alaska blackfish</name>
    <dbReference type="NCBI Taxonomy" id="75939"/>
    <lineage>
        <taxon>Eukaryota</taxon>
        <taxon>Metazoa</taxon>
        <taxon>Chordata</taxon>
        <taxon>Craniata</taxon>
        <taxon>Vertebrata</taxon>
        <taxon>Euteleostomi</taxon>
        <taxon>Actinopterygii</taxon>
        <taxon>Neopterygii</taxon>
        <taxon>Teleostei</taxon>
        <taxon>Protacanthopterygii</taxon>
        <taxon>Esociformes</taxon>
        <taxon>Umbridae</taxon>
        <taxon>Dallia</taxon>
    </lineage>
</organism>
<evidence type="ECO:0000313" key="2">
    <source>
        <dbReference type="Proteomes" id="UP001157502"/>
    </source>
</evidence>
<accession>A0ACC2GDR6</accession>
<dbReference type="EMBL" id="CM055741">
    <property type="protein sequence ID" value="KAJ8001692.1"/>
    <property type="molecule type" value="Genomic_DNA"/>
</dbReference>
<name>A0ACC2GDR6_DALPE</name>